<sequence length="76" mass="8570">MVTSHVQSLPDQVKFSNKSPHLIVHCAHQCSREVCVLRAPCRLVRRAVTVCARKCGKRTAVISREDDQLCQYTSFA</sequence>
<dbReference type="AlphaFoldDB" id="A0A8S4QII1"/>
<gene>
    <name evidence="1" type="primary">jg1462</name>
    <name evidence="1" type="ORF">PAEG_LOCUS627</name>
</gene>
<dbReference type="Proteomes" id="UP000838756">
    <property type="component" value="Unassembled WGS sequence"/>
</dbReference>
<dbReference type="EMBL" id="CAKXAJ010001950">
    <property type="protein sequence ID" value="CAH2208010.1"/>
    <property type="molecule type" value="Genomic_DNA"/>
</dbReference>
<protein>
    <submittedName>
        <fullName evidence="1">Jg1462 protein</fullName>
    </submittedName>
</protein>
<keyword evidence="2" id="KW-1185">Reference proteome</keyword>
<reference evidence="1" key="1">
    <citation type="submission" date="2022-03" db="EMBL/GenBank/DDBJ databases">
        <authorList>
            <person name="Lindestad O."/>
        </authorList>
    </citation>
    <scope>NUCLEOTIDE SEQUENCE</scope>
</reference>
<name>A0A8S4QII1_9NEOP</name>
<evidence type="ECO:0000313" key="2">
    <source>
        <dbReference type="Proteomes" id="UP000838756"/>
    </source>
</evidence>
<organism evidence="1 2">
    <name type="scientific">Pararge aegeria aegeria</name>
    <dbReference type="NCBI Taxonomy" id="348720"/>
    <lineage>
        <taxon>Eukaryota</taxon>
        <taxon>Metazoa</taxon>
        <taxon>Ecdysozoa</taxon>
        <taxon>Arthropoda</taxon>
        <taxon>Hexapoda</taxon>
        <taxon>Insecta</taxon>
        <taxon>Pterygota</taxon>
        <taxon>Neoptera</taxon>
        <taxon>Endopterygota</taxon>
        <taxon>Lepidoptera</taxon>
        <taxon>Glossata</taxon>
        <taxon>Ditrysia</taxon>
        <taxon>Papilionoidea</taxon>
        <taxon>Nymphalidae</taxon>
        <taxon>Satyrinae</taxon>
        <taxon>Satyrini</taxon>
        <taxon>Parargina</taxon>
        <taxon>Pararge</taxon>
    </lineage>
</organism>
<evidence type="ECO:0000313" key="1">
    <source>
        <dbReference type="EMBL" id="CAH2208010.1"/>
    </source>
</evidence>
<proteinExistence type="predicted"/>
<accession>A0A8S4QII1</accession>
<comment type="caution">
    <text evidence="1">The sequence shown here is derived from an EMBL/GenBank/DDBJ whole genome shotgun (WGS) entry which is preliminary data.</text>
</comment>